<dbReference type="InParanoid" id="D6WPL5"/>
<evidence type="ECO:0000313" key="2">
    <source>
        <dbReference type="EMBL" id="EFA06830.2"/>
    </source>
</evidence>
<dbReference type="SUPFAM" id="SSF56112">
    <property type="entry name" value="Protein kinase-like (PK-like)"/>
    <property type="match status" value="1"/>
</dbReference>
<proteinExistence type="predicted"/>
<sequence length="440" mass="50660">MTANVFMHSRVSHRNTHCISFNQSLVETGVKMSASLSDEQNKLVKKVAESQGFKDYKIDVQAGSLKGDGYLGIINIVKIWDNSKELNLVIKSALSGKQLREQAPVRKAYEREIYMYTTIFPEFEKLSRERSIKNSFREIAKCYGSFLKEYEECLILENLKEIDYKLWNRKIPMNADHVALGFATYGKFHGTGLALKYLKPELYQEMSKNLKNIFYSEEETPEEKAKFAESSKLMFGNGFKAVAGNAQATQALTRFTQQCEKFFGEDVKRIDKYSTILHGDCWCNNMMYKYMDKTNPGKPTEMCFLDWQIAHIGSPIFDLAYFFCANSGKEVLYDIENFLKIYHENLSATIQQAGLNPEEVFSFEELQCQWKHYARFGLFMALFVMRVILSEVDEVPDLSKCAEEGKDILQSISSSKASNNEEINKRITDIAIFMDEFGYL</sequence>
<keyword evidence="3" id="KW-1185">Reference proteome</keyword>
<dbReference type="HOGENOM" id="CLU_010718_6_2_1"/>
<name>D6WPL5_TRICA</name>
<reference evidence="2 3" key="1">
    <citation type="journal article" date="2008" name="Nature">
        <title>The genome of the model beetle and pest Tribolium castaneum.</title>
        <authorList>
            <consortium name="Tribolium Genome Sequencing Consortium"/>
            <person name="Richards S."/>
            <person name="Gibbs R.A."/>
            <person name="Weinstock G.M."/>
            <person name="Brown S.J."/>
            <person name="Denell R."/>
            <person name="Beeman R.W."/>
            <person name="Gibbs R."/>
            <person name="Beeman R.W."/>
            <person name="Brown S.J."/>
            <person name="Bucher G."/>
            <person name="Friedrich M."/>
            <person name="Grimmelikhuijzen C.J."/>
            <person name="Klingler M."/>
            <person name="Lorenzen M."/>
            <person name="Richards S."/>
            <person name="Roth S."/>
            <person name="Schroder R."/>
            <person name="Tautz D."/>
            <person name="Zdobnov E.M."/>
            <person name="Muzny D."/>
            <person name="Gibbs R.A."/>
            <person name="Weinstock G.M."/>
            <person name="Attaway T."/>
            <person name="Bell S."/>
            <person name="Buhay C.J."/>
            <person name="Chandrabose M.N."/>
            <person name="Chavez D."/>
            <person name="Clerk-Blankenburg K.P."/>
            <person name="Cree A."/>
            <person name="Dao M."/>
            <person name="Davis C."/>
            <person name="Chacko J."/>
            <person name="Dinh H."/>
            <person name="Dugan-Rocha S."/>
            <person name="Fowler G."/>
            <person name="Garner T.T."/>
            <person name="Garnes J."/>
            <person name="Gnirke A."/>
            <person name="Hawes A."/>
            <person name="Hernandez J."/>
            <person name="Hines S."/>
            <person name="Holder M."/>
            <person name="Hume J."/>
            <person name="Jhangiani S.N."/>
            <person name="Joshi V."/>
            <person name="Khan Z.M."/>
            <person name="Jackson L."/>
            <person name="Kovar C."/>
            <person name="Kowis A."/>
            <person name="Lee S."/>
            <person name="Lewis L.R."/>
            <person name="Margolis J."/>
            <person name="Morgan M."/>
            <person name="Nazareth L.V."/>
            <person name="Nguyen N."/>
            <person name="Okwuonu G."/>
            <person name="Parker D."/>
            <person name="Richards S."/>
            <person name="Ruiz S.J."/>
            <person name="Santibanez J."/>
            <person name="Savard J."/>
            <person name="Scherer S.E."/>
            <person name="Schneider B."/>
            <person name="Sodergren E."/>
            <person name="Tautz D."/>
            <person name="Vattahil S."/>
            <person name="Villasana D."/>
            <person name="White C.S."/>
            <person name="Wright R."/>
            <person name="Park Y."/>
            <person name="Beeman R.W."/>
            <person name="Lord J."/>
            <person name="Oppert B."/>
            <person name="Lorenzen M."/>
            <person name="Brown S."/>
            <person name="Wang L."/>
            <person name="Savard J."/>
            <person name="Tautz D."/>
            <person name="Richards S."/>
            <person name="Weinstock G."/>
            <person name="Gibbs R.A."/>
            <person name="Liu Y."/>
            <person name="Worley K."/>
            <person name="Weinstock G."/>
            <person name="Elsik C.G."/>
            <person name="Reese J.T."/>
            <person name="Elhaik E."/>
            <person name="Landan G."/>
            <person name="Graur D."/>
            <person name="Arensburger P."/>
            <person name="Atkinson P."/>
            <person name="Beeman R.W."/>
            <person name="Beidler J."/>
            <person name="Brown S.J."/>
            <person name="Demuth J.P."/>
            <person name="Drury D.W."/>
            <person name="Du Y.Z."/>
            <person name="Fujiwara H."/>
            <person name="Lorenzen M."/>
            <person name="Maselli V."/>
            <person name="Osanai M."/>
            <person name="Park Y."/>
            <person name="Robertson H.M."/>
            <person name="Tu Z."/>
            <person name="Wang J.J."/>
            <person name="Wang S."/>
            <person name="Richards S."/>
            <person name="Song H."/>
            <person name="Zhang L."/>
            <person name="Sodergren E."/>
            <person name="Werner D."/>
            <person name="Stanke M."/>
            <person name="Morgenstern B."/>
            <person name="Solovyev V."/>
            <person name="Kosarev P."/>
            <person name="Brown G."/>
            <person name="Chen H.C."/>
            <person name="Ermolaeva O."/>
            <person name="Hlavina W."/>
            <person name="Kapustin Y."/>
            <person name="Kiryutin B."/>
            <person name="Kitts P."/>
            <person name="Maglott D."/>
            <person name="Pruitt K."/>
            <person name="Sapojnikov V."/>
            <person name="Souvorov A."/>
            <person name="Mackey A.J."/>
            <person name="Waterhouse R.M."/>
            <person name="Wyder S."/>
            <person name="Zdobnov E.M."/>
            <person name="Zdobnov E.M."/>
            <person name="Wyder S."/>
            <person name="Kriventseva E.V."/>
            <person name="Kadowaki T."/>
            <person name="Bork P."/>
            <person name="Aranda M."/>
            <person name="Bao R."/>
            <person name="Beermann A."/>
            <person name="Berns N."/>
            <person name="Bolognesi R."/>
            <person name="Bonneton F."/>
            <person name="Bopp D."/>
            <person name="Brown S.J."/>
            <person name="Bucher G."/>
            <person name="Butts T."/>
            <person name="Chaumot A."/>
            <person name="Denell R.E."/>
            <person name="Ferrier D.E."/>
            <person name="Friedrich M."/>
            <person name="Gordon C.M."/>
            <person name="Jindra M."/>
            <person name="Klingler M."/>
            <person name="Lan Q."/>
            <person name="Lattorff H.M."/>
            <person name="Laudet V."/>
            <person name="von Levetsow C."/>
            <person name="Liu Z."/>
            <person name="Lutz R."/>
            <person name="Lynch J.A."/>
            <person name="da Fonseca R.N."/>
            <person name="Posnien N."/>
            <person name="Reuter R."/>
            <person name="Roth S."/>
            <person name="Savard J."/>
            <person name="Schinko J.B."/>
            <person name="Schmitt C."/>
            <person name="Schoppmeier M."/>
            <person name="Schroder R."/>
            <person name="Shippy T.D."/>
            <person name="Simonnet F."/>
            <person name="Marques-Souza H."/>
            <person name="Tautz D."/>
            <person name="Tomoyasu Y."/>
            <person name="Trauner J."/>
            <person name="Van der Zee M."/>
            <person name="Vervoort M."/>
            <person name="Wittkopp N."/>
            <person name="Wimmer E.A."/>
            <person name="Yang X."/>
            <person name="Jones A.K."/>
            <person name="Sattelle D.B."/>
            <person name="Ebert P.R."/>
            <person name="Nelson D."/>
            <person name="Scott J.G."/>
            <person name="Beeman R.W."/>
            <person name="Muthukrishnan S."/>
            <person name="Kramer K.J."/>
            <person name="Arakane Y."/>
            <person name="Beeman R.W."/>
            <person name="Zhu Q."/>
            <person name="Hogenkamp D."/>
            <person name="Dixit R."/>
            <person name="Oppert B."/>
            <person name="Jiang H."/>
            <person name="Zou Z."/>
            <person name="Marshall J."/>
            <person name="Elpidina E."/>
            <person name="Vinokurov K."/>
            <person name="Oppert C."/>
            <person name="Zou Z."/>
            <person name="Evans J."/>
            <person name="Lu Z."/>
            <person name="Zhao P."/>
            <person name="Sumathipala N."/>
            <person name="Altincicek B."/>
            <person name="Vilcinskas A."/>
            <person name="Williams M."/>
            <person name="Hultmark D."/>
            <person name="Hetru C."/>
            <person name="Jiang H."/>
            <person name="Grimmelikhuijzen C.J."/>
            <person name="Hauser F."/>
            <person name="Cazzamali G."/>
            <person name="Williamson M."/>
            <person name="Park Y."/>
            <person name="Li B."/>
            <person name="Tanaka Y."/>
            <person name="Predel R."/>
            <person name="Neupert S."/>
            <person name="Schachtner J."/>
            <person name="Verleyen P."/>
            <person name="Raible F."/>
            <person name="Bork P."/>
            <person name="Friedrich M."/>
            <person name="Walden K.K."/>
            <person name="Robertson H.M."/>
            <person name="Angeli S."/>
            <person name="Foret S."/>
            <person name="Bucher G."/>
            <person name="Schuetz S."/>
            <person name="Maleszka R."/>
            <person name="Wimmer E.A."/>
            <person name="Beeman R.W."/>
            <person name="Lorenzen M."/>
            <person name="Tomoyasu Y."/>
            <person name="Miller S.C."/>
            <person name="Grossmann D."/>
            <person name="Bucher G."/>
        </authorList>
    </citation>
    <scope>NUCLEOTIDE SEQUENCE [LARGE SCALE GENOMIC DNA]</scope>
    <source>
        <strain evidence="2 3">Georgia GA2</strain>
    </source>
</reference>
<protein>
    <recommendedName>
        <fullName evidence="1">CHK kinase-like domain-containing protein</fullName>
    </recommendedName>
</protein>
<dbReference type="OMA" id="DCWCNNM"/>
<gene>
    <name evidence="2" type="primary">AUGUSTUS-3.0.2_09773</name>
    <name evidence="2" type="ORF">TcasGA2_TC009773</name>
</gene>
<organism evidence="2 3">
    <name type="scientific">Tribolium castaneum</name>
    <name type="common">Red flour beetle</name>
    <dbReference type="NCBI Taxonomy" id="7070"/>
    <lineage>
        <taxon>Eukaryota</taxon>
        <taxon>Metazoa</taxon>
        <taxon>Ecdysozoa</taxon>
        <taxon>Arthropoda</taxon>
        <taxon>Hexapoda</taxon>
        <taxon>Insecta</taxon>
        <taxon>Pterygota</taxon>
        <taxon>Neoptera</taxon>
        <taxon>Endopterygota</taxon>
        <taxon>Coleoptera</taxon>
        <taxon>Polyphaga</taxon>
        <taxon>Cucujiformia</taxon>
        <taxon>Tenebrionidae</taxon>
        <taxon>Tenebrionidae incertae sedis</taxon>
        <taxon>Tribolium</taxon>
    </lineage>
</organism>
<dbReference type="InterPro" id="IPR015897">
    <property type="entry name" value="CHK_kinase-like"/>
</dbReference>
<dbReference type="Proteomes" id="UP000007266">
    <property type="component" value="Linkage group 7"/>
</dbReference>
<dbReference type="Gene3D" id="3.90.1200.10">
    <property type="match status" value="1"/>
</dbReference>
<dbReference type="eggNOG" id="ENOG502SNQM">
    <property type="taxonomic scope" value="Eukaryota"/>
</dbReference>
<accession>D6WPL5</accession>
<evidence type="ECO:0000313" key="3">
    <source>
        <dbReference type="Proteomes" id="UP000007266"/>
    </source>
</evidence>
<feature type="domain" description="CHK kinase-like" evidence="1">
    <location>
        <begin position="154"/>
        <end position="352"/>
    </location>
</feature>
<dbReference type="PANTHER" id="PTHR11012">
    <property type="entry name" value="PROTEIN KINASE-LIKE DOMAIN-CONTAINING"/>
    <property type="match status" value="1"/>
</dbReference>
<reference evidence="2 3" key="2">
    <citation type="journal article" date="2010" name="Nucleic Acids Res.">
        <title>BeetleBase in 2010: revisions to provide comprehensive genomic information for Tribolium castaneum.</title>
        <authorList>
            <person name="Kim H.S."/>
            <person name="Murphy T."/>
            <person name="Xia J."/>
            <person name="Caragea D."/>
            <person name="Park Y."/>
            <person name="Beeman R.W."/>
            <person name="Lorenzen M.D."/>
            <person name="Butcher S."/>
            <person name="Manak J.R."/>
            <person name="Brown S.J."/>
        </authorList>
    </citation>
    <scope>GENOME REANNOTATION</scope>
    <source>
        <strain evidence="2 3">Georgia GA2</strain>
    </source>
</reference>
<dbReference type="PANTHER" id="PTHR11012:SF30">
    <property type="entry name" value="PROTEIN KINASE-LIKE DOMAIN-CONTAINING"/>
    <property type="match status" value="1"/>
</dbReference>
<dbReference type="InterPro" id="IPR004119">
    <property type="entry name" value="EcKL"/>
</dbReference>
<dbReference type="EMBL" id="KQ971354">
    <property type="protein sequence ID" value="EFA06830.2"/>
    <property type="molecule type" value="Genomic_DNA"/>
</dbReference>
<dbReference type="Pfam" id="PF02958">
    <property type="entry name" value="EcKL"/>
    <property type="match status" value="1"/>
</dbReference>
<evidence type="ECO:0000259" key="1">
    <source>
        <dbReference type="SMART" id="SM00587"/>
    </source>
</evidence>
<dbReference type="AlphaFoldDB" id="D6WPL5"/>
<dbReference type="SMART" id="SM00587">
    <property type="entry name" value="CHK"/>
    <property type="match status" value="1"/>
</dbReference>
<dbReference type="InterPro" id="IPR011009">
    <property type="entry name" value="Kinase-like_dom_sf"/>
</dbReference>